<dbReference type="InterPro" id="IPR004552">
    <property type="entry name" value="AGP_acyltrans"/>
</dbReference>
<sequence length="329" mass="35795">MSWLLYLSAAPVATIMLLRALALVLPGRLGEKASFVAFSITAFLMLIVCASYGVVASIFLRAIGYGGLSQWTVGRAFKWTMWLSTGVTFRVDEVGGRQEGGRKGGKEALETRPAVFVGNHQTELDVLMLGCMFPQYCSVTAKSSLKYTPFLGQFMSLSKTVFIDRANRATARAAFDGAANTMRNDRQSVFIFPEGTRSYASEPTLLPFKKGAFHLAVQAQVPIVPVVCANYSHVLDMKRKIVRPGVVDVTVLPAIPTKGCTAADVDGLVERTQKAMMDELVRLAHVSGAKEGNGVPMASGVEEVRKELRQRNQEDFFGSRIAWAGEGLT</sequence>
<evidence type="ECO:0000256" key="5">
    <source>
        <dbReference type="SAM" id="Phobius"/>
    </source>
</evidence>
<dbReference type="PANTHER" id="PTHR10434">
    <property type="entry name" value="1-ACYL-SN-GLYCEROL-3-PHOSPHATE ACYLTRANSFERASE"/>
    <property type="match status" value="1"/>
</dbReference>
<comment type="catalytic activity">
    <reaction evidence="4">
        <text>a 1-acyl-sn-glycero-3-phosphate + an acyl-CoA = a 1,2-diacyl-sn-glycero-3-phosphate + CoA</text>
        <dbReference type="Rhea" id="RHEA:19709"/>
        <dbReference type="ChEBI" id="CHEBI:57287"/>
        <dbReference type="ChEBI" id="CHEBI:57970"/>
        <dbReference type="ChEBI" id="CHEBI:58342"/>
        <dbReference type="ChEBI" id="CHEBI:58608"/>
        <dbReference type="EC" id="2.3.1.51"/>
    </reaction>
</comment>
<evidence type="ECO:0000313" key="7">
    <source>
        <dbReference type="EMBL" id="KAJ4341231.1"/>
    </source>
</evidence>
<proteinExistence type="inferred from homology"/>
<evidence type="ECO:0000256" key="4">
    <source>
        <dbReference type="RuleBase" id="RU361267"/>
    </source>
</evidence>
<dbReference type="Pfam" id="PF01553">
    <property type="entry name" value="Acyltransferase"/>
    <property type="match status" value="1"/>
</dbReference>
<dbReference type="Proteomes" id="UP001140562">
    <property type="component" value="Unassembled WGS sequence"/>
</dbReference>
<dbReference type="GO" id="GO:0006654">
    <property type="term" value="P:phosphatidic acid biosynthetic process"/>
    <property type="evidence" value="ECO:0007669"/>
    <property type="project" value="TreeGrafter"/>
</dbReference>
<keyword evidence="5" id="KW-0472">Membrane</keyword>
<name>A0A9W9C370_9PLEO</name>
<comment type="similarity">
    <text evidence="1 4">Belongs to the 1-acyl-sn-glycerol-3-phosphate acyltransferase family.</text>
</comment>
<feature type="transmembrane region" description="Helical" evidence="5">
    <location>
        <begin position="38"/>
        <end position="60"/>
    </location>
</feature>
<dbReference type="GO" id="GO:0005783">
    <property type="term" value="C:endoplasmic reticulum"/>
    <property type="evidence" value="ECO:0007669"/>
    <property type="project" value="TreeGrafter"/>
</dbReference>
<dbReference type="EMBL" id="JAPEUV010000012">
    <property type="protein sequence ID" value="KAJ4341231.1"/>
    <property type="molecule type" value="Genomic_DNA"/>
</dbReference>
<keyword evidence="5" id="KW-1133">Transmembrane helix</keyword>
<comment type="caution">
    <text evidence="7">The sequence shown here is derived from an EMBL/GenBank/DDBJ whole genome shotgun (WGS) entry which is preliminary data.</text>
</comment>
<reference evidence="7" key="1">
    <citation type="submission" date="2022-10" db="EMBL/GenBank/DDBJ databases">
        <title>Tapping the CABI collections for fungal endophytes: first genome assemblies for Collariella, Neodidymelliopsis, Ascochyta clinopodiicola, Didymella pomorum, Didymosphaeria variabile, Neocosmospora piperis and Neocucurbitaria cava.</title>
        <authorList>
            <person name="Hill R."/>
        </authorList>
    </citation>
    <scope>NUCLEOTIDE SEQUENCE</scope>
    <source>
        <strain evidence="7">IMI 360193</strain>
    </source>
</reference>
<keyword evidence="8" id="KW-1185">Reference proteome</keyword>
<evidence type="ECO:0000313" key="8">
    <source>
        <dbReference type="Proteomes" id="UP001140562"/>
    </source>
</evidence>
<dbReference type="CDD" id="cd07989">
    <property type="entry name" value="LPLAT_AGPAT-like"/>
    <property type="match status" value="1"/>
</dbReference>
<keyword evidence="4" id="KW-0444">Lipid biosynthesis</keyword>
<evidence type="ECO:0000256" key="3">
    <source>
        <dbReference type="ARBA" id="ARBA00023315"/>
    </source>
</evidence>
<dbReference type="InterPro" id="IPR002123">
    <property type="entry name" value="Plipid/glycerol_acylTrfase"/>
</dbReference>
<dbReference type="GO" id="GO:0003841">
    <property type="term" value="F:1-acylglycerol-3-phosphate O-acyltransferase activity"/>
    <property type="evidence" value="ECO:0007669"/>
    <property type="project" value="UniProtKB-UniRule"/>
</dbReference>
<keyword evidence="4" id="KW-0594">Phospholipid biosynthesis</keyword>
<feature type="domain" description="Phospholipid/glycerol acyltransferase" evidence="6">
    <location>
        <begin position="114"/>
        <end position="231"/>
    </location>
</feature>
<protein>
    <recommendedName>
        <fullName evidence="4">1-acyl-sn-glycerol-3-phosphate acyltransferase</fullName>
        <ecNumber evidence="4">2.3.1.51</ecNumber>
    </recommendedName>
</protein>
<comment type="domain">
    <text evidence="4">The HXXXXD motif is essential for acyltransferase activity and may constitute the binding site for the phosphate moiety of the glycerol-3-phosphate.</text>
</comment>
<dbReference type="PANTHER" id="PTHR10434:SF11">
    <property type="entry name" value="1-ACYL-SN-GLYCEROL-3-PHOSPHATE ACYLTRANSFERASE"/>
    <property type="match status" value="1"/>
</dbReference>
<evidence type="ECO:0000256" key="2">
    <source>
        <dbReference type="ARBA" id="ARBA00022679"/>
    </source>
</evidence>
<dbReference type="AlphaFoldDB" id="A0A9W9C370"/>
<dbReference type="SMART" id="SM00563">
    <property type="entry name" value="PlsC"/>
    <property type="match status" value="1"/>
</dbReference>
<dbReference type="GO" id="GO:0016020">
    <property type="term" value="C:membrane"/>
    <property type="evidence" value="ECO:0007669"/>
    <property type="project" value="InterPro"/>
</dbReference>
<keyword evidence="5" id="KW-0812">Transmembrane</keyword>
<evidence type="ECO:0000259" key="6">
    <source>
        <dbReference type="SMART" id="SM00563"/>
    </source>
</evidence>
<evidence type="ECO:0000256" key="1">
    <source>
        <dbReference type="ARBA" id="ARBA00008655"/>
    </source>
</evidence>
<gene>
    <name evidence="7" type="primary">SLC1</name>
    <name evidence="7" type="ORF">N0V87_001972</name>
</gene>
<dbReference type="NCBIfam" id="TIGR00530">
    <property type="entry name" value="AGP_acyltrn"/>
    <property type="match status" value="1"/>
</dbReference>
<organism evidence="7 8">
    <name type="scientific">Didymella glomerata</name>
    <dbReference type="NCBI Taxonomy" id="749621"/>
    <lineage>
        <taxon>Eukaryota</taxon>
        <taxon>Fungi</taxon>
        <taxon>Dikarya</taxon>
        <taxon>Ascomycota</taxon>
        <taxon>Pezizomycotina</taxon>
        <taxon>Dothideomycetes</taxon>
        <taxon>Pleosporomycetidae</taxon>
        <taxon>Pleosporales</taxon>
        <taxon>Pleosporineae</taxon>
        <taxon>Didymellaceae</taxon>
        <taxon>Didymella</taxon>
    </lineage>
</organism>
<keyword evidence="4" id="KW-0443">Lipid metabolism</keyword>
<dbReference type="EC" id="2.3.1.51" evidence="4"/>
<accession>A0A9W9C370</accession>
<dbReference type="SUPFAM" id="SSF69593">
    <property type="entry name" value="Glycerol-3-phosphate (1)-acyltransferase"/>
    <property type="match status" value="1"/>
</dbReference>
<dbReference type="OrthoDB" id="202234at2759"/>
<keyword evidence="4" id="KW-1208">Phospholipid metabolism</keyword>
<keyword evidence="2 4" id="KW-0808">Transferase</keyword>
<keyword evidence="3 4" id="KW-0012">Acyltransferase</keyword>